<accession>A0A917SE37</accession>
<dbReference type="InterPro" id="IPR046938">
    <property type="entry name" value="DNA_clamp_sf"/>
</dbReference>
<dbReference type="EMBL" id="BMMZ01000008">
    <property type="protein sequence ID" value="GGL71758.1"/>
    <property type="molecule type" value="Genomic_DNA"/>
</dbReference>
<reference evidence="3" key="2">
    <citation type="submission" date="2020-09" db="EMBL/GenBank/DDBJ databases">
        <authorList>
            <person name="Sun Q."/>
            <person name="Zhou Y."/>
        </authorList>
    </citation>
    <scope>NUCLEOTIDE SEQUENCE</scope>
    <source>
        <strain evidence="3">CGMCC 4.7306</strain>
    </source>
</reference>
<dbReference type="InterPro" id="IPR047057">
    <property type="entry name" value="MerR_fam"/>
</dbReference>
<dbReference type="PANTHER" id="PTHR30204:SF97">
    <property type="entry name" value="MERR FAMILY REGULATORY PROTEIN"/>
    <property type="match status" value="1"/>
</dbReference>
<dbReference type="InterPro" id="IPR000551">
    <property type="entry name" value="MerR-type_HTH_dom"/>
</dbReference>
<feature type="domain" description="HTH merR-type" evidence="2">
    <location>
        <begin position="6"/>
        <end position="76"/>
    </location>
</feature>
<gene>
    <name evidence="3" type="ORF">GCM10011575_32590</name>
</gene>
<organism evidence="3 4">
    <name type="scientific">Microlunatus endophyticus</name>
    <dbReference type="NCBI Taxonomy" id="1716077"/>
    <lineage>
        <taxon>Bacteria</taxon>
        <taxon>Bacillati</taxon>
        <taxon>Actinomycetota</taxon>
        <taxon>Actinomycetes</taxon>
        <taxon>Propionibacteriales</taxon>
        <taxon>Propionibacteriaceae</taxon>
        <taxon>Microlunatus</taxon>
    </lineage>
</organism>
<dbReference type="PANTHER" id="PTHR30204">
    <property type="entry name" value="REDOX-CYCLING DRUG-SENSING TRANSCRIPTIONAL ACTIVATOR SOXR"/>
    <property type="match status" value="1"/>
</dbReference>
<dbReference type="SMART" id="SM00422">
    <property type="entry name" value="HTH_MERR"/>
    <property type="match status" value="1"/>
</dbReference>
<dbReference type="SUPFAM" id="SSF46955">
    <property type="entry name" value="Putative DNA-binding domain"/>
    <property type="match status" value="1"/>
</dbReference>
<keyword evidence="1" id="KW-0238">DNA-binding</keyword>
<evidence type="ECO:0000259" key="2">
    <source>
        <dbReference type="PROSITE" id="PS50937"/>
    </source>
</evidence>
<proteinExistence type="predicted"/>
<reference evidence="3" key="1">
    <citation type="journal article" date="2014" name="Int. J. Syst. Evol. Microbiol.">
        <title>Complete genome sequence of Corynebacterium casei LMG S-19264T (=DSM 44701T), isolated from a smear-ripened cheese.</title>
        <authorList>
            <consortium name="US DOE Joint Genome Institute (JGI-PGF)"/>
            <person name="Walter F."/>
            <person name="Albersmeier A."/>
            <person name="Kalinowski J."/>
            <person name="Ruckert C."/>
        </authorList>
    </citation>
    <scope>NUCLEOTIDE SEQUENCE</scope>
    <source>
        <strain evidence="3">CGMCC 4.7306</strain>
    </source>
</reference>
<sequence length="377" mass="40994">MSTPSLLTISAFARTVGLTPSALRFYDDAGLLAPASVDDRTGYRYYADSQRRTAVVVRQMREFDVPLITMKAVLEAAPERAQELLEAHAARLADHADRARNAVRDIVQSLRGVTEPEYSQPVRLSVGGPELAAAIRQVAPFTADTDDGATLDHLLLDITDGEVTVVATDRYRMAARTLPVTDQAGPLRRITVAVDQLTGLSDWLRRRRSVELSAVGRSMIISDHDHDDGSGPDYQELEIGDDHFPDYRLLVDQLSESADGMRLIIDRVRLLQVVSADQQITVVIDPDPDVDMITISRRHGAKSLTLPAVQSGELHRIAFNPGLLASALQSSVGPDVLIDAAAGHAAVIRSADQGSFTTLVMPVRLDPDTPIAESPDR</sequence>
<dbReference type="PROSITE" id="PS00552">
    <property type="entry name" value="HTH_MERR_1"/>
    <property type="match status" value="1"/>
</dbReference>
<dbReference type="AlphaFoldDB" id="A0A917SE37"/>
<evidence type="ECO:0000256" key="1">
    <source>
        <dbReference type="ARBA" id="ARBA00023125"/>
    </source>
</evidence>
<dbReference type="Gene3D" id="3.10.150.10">
    <property type="entry name" value="DNA Polymerase III, subunit A, domain 2"/>
    <property type="match status" value="2"/>
</dbReference>
<dbReference type="Pfam" id="PF13411">
    <property type="entry name" value="MerR_1"/>
    <property type="match status" value="1"/>
</dbReference>
<dbReference type="SUPFAM" id="SSF55979">
    <property type="entry name" value="DNA clamp"/>
    <property type="match status" value="2"/>
</dbReference>
<dbReference type="PROSITE" id="PS50937">
    <property type="entry name" value="HTH_MERR_2"/>
    <property type="match status" value="1"/>
</dbReference>
<protein>
    <recommendedName>
        <fullName evidence="2">HTH merR-type domain-containing protein</fullName>
    </recommendedName>
</protein>
<dbReference type="GO" id="GO:0003677">
    <property type="term" value="F:DNA binding"/>
    <property type="evidence" value="ECO:0007669"/>
    <property type="project" value="UniProtKB-KW"/>
</dbReference>
<name>A0A917SE37_9ACTN</name>
<evidence type="ECO:0000313" key="3">
    <source>
        <dbReference type="EMBL" id="GGL71758.1"/>
    </source>
</evidence>
<evidence type="ECO:0000313" key="4">
    <source>
        <dbReference type="Proteomes" id="UP000613840"/>
    </source>
</evidence>
<dbReference type="InterPro" id="IPR009061">
    <property type="entry name" value="DNA-bd_dom_put_sf"/>
</dbReference>
<dbReference type="Proteomes" id="UP000613840">
    <property type="component" value="Unassembled WGS sequence"/>
</dbReference>
<comment type="caution">
    <text evidence="3">The sequence shown here is derived from an EMBL/GenBank/DDBJ whole genome shotgun (WGS) entry which is preliminary data.</text>
</comment>
<dbReference type="RefSeq" id="WP_188896427.1">
    <property type="nucleotide sequence ID" value="NZ_BMMZ01000008.1"/>
</dbReference>
<dbReference type="GO" id="GO:0003700">
    <property type="term" value="F:DNA-binding transcription factor activity"/>
    <property type="evidence" value="ECO:0007669"/>
    <property type="project" value="InterPro"/>
</dbReference>
<dbReference type="Gene3D" id="1.10.1660.10">
    <property type="match status" value="1"/>
</dbReference>
<keyword evidence="4" id="KW-1185">Reference proteome</keyword>